<sequence>MAMSNVDHIPTQIKGRSGLHNPFLLQPNMWFFVSFHLNFNETEKSNHH</sequence>
<protein>
    <submittedName>
        <fullName evidence="1">Uncharacterized protein</fullName>
    </submittedName>
</protein>
<evidence type="ECO:0000313" key="1">
    <source>
        <dbReference type="EMBL" id="JAD38018.1"/>
    </source>
</evidence>
<reference evidence="1" key="2">
    <citation type="journal article" date="2015" name="Data Brief">
        <title>Shoot transcriptome of the giant reed, Arundo donax.</title>
        <authorList>
            <person name="Barrero R.A."/>
            <person name="Guerrero F.D."/>
            <person name="Moolhuijzen P."/>
            <person name="Goolsby J.A."/>
            <person name="Tidwell J."/>
            <person name="Bellgard S.E."/>
            <person name="Bellgard M.I."/>
        </authorList>
    </citation>
    <scope>NUCLEOTIDE SEQUENCE</scope>
    <source>
        <tissue evidence="1">Shoot tissue taken approximately 20 cm above the soil surface</tissue>
    </source>
</reference>
<name>A0A0A8ZJZ4_ARUDO</name>
<organism evidence="1">
    <name type="scientific">Arundo donax</name>
    <name type="common">Giant reed</name>
    <name type="synonym">Donax arundinaceus</name>
    <dbReference type="NCBI Taxonomy" id="35708"/>
    <lineage>
        <taxon>Eukaryota</taxon>
        <taxon>Viridiplantae</taxon>
        <taxon>Streptophyta</taxon>
        <taxon>Embryophyta</taxon>
        <taxon>Tracheophyta</taxon>
        <taxon>Spermatophyta</taxon>
        <taxon>Magnoliopsida</taxon>
        <taxon>Liliopsida</taxon>
        <taxon>Poales</taxon>
        <taxon>Poaceae</taxon>
        <taxon>PACMAD clade</taxon>
        <taxon>Arundinoideae</taxon>
        <taxon>Arundineae</taxon>
        <taxon>Arundo</taxon>
    </lineage>
</organism>
<dbReference type="EMBL" id="GBRH01259877">
    <property type="protein sequence ID" value="JAD38018.1"/>
    <property type="molecule type" value="Transcribed_RNA"/>
</dbReference>
<reference evidence="1" key="1">
    <citation type="submission" date="2014-09" db="EMBL/GenBank/DDBJ databases">
        <authorList>
            <person name="Magalhaes I.L.F."/>
            <person name="Oliveira U."/>
            <person name="Santos F.R."/>
            <person name="Vidigal T.H.D.A."/>
            <person name="Brescovit A.D."/>
            <person name="Santos A.J."/>
        </authorList>
    </citation>
    <scope>NUCLEOTIDE SEQUENCE</scope>
    <source>
        <tissue evidence="1">Shoot tissue taken approximately 20 cm above the soil surface</tissue>
    </source>
</reference>
<proteinExistence type="predicted"/>
<dbReference type="AlphaFoldDB" id="A0A0A8ZJZ4"/>
<accession>A0A0A8ZJZ4</accession>